<evidence type="ECO:0000313" key="1">
    <source>
        <dbReference type="EMBL" id="KAF2548091.1"/>
    </source>
</evidence>
<gene>
    <name evidence="1" type="ORF">F2Q70_00022339</name>
</gene>
<sequence length="143" mass="16252">MEGSPYRKSSISWKGGRSLGLVLEFLLARTWSVLLSETRGAWVLPGGWSHLSGSLLDFPAESYEWGYPPSLSAFLHPQILVCGLEDDVSGASIIYKYPFYQAIRYSERYDQGVMMWGENPLLLLGRETYFVRTQEQAFWLGCL</sequence>
<proteinExistence type="predicted"/>
<reference evidence="1" key="1">
    <citation type="submission" date="2019-12" db="EMBL/GenBank/DDBJ databases">
        <title>Genome sequencing and annotation of Brassica cretica.</title>
        <authorList>
            <person name="Studholme D.J."/>
            <person name="Sarris P.F."/>
        </authorList>
    </citation>
    <scope>NUCLEOTIDE SEQUENCE</scope>
    <source>
        <strain evidence="1">PFS-102/07</strain>
        <tissue evidence="1">Leaf</tissue>
    </source>
</reference>
<name>A0A8S9GNP4_BRACR</name>
<accession>A0A8S9GNP4</accession>
<dbReference type="AlphaFoldDB" id="A0A8S9GNP4"/>
<dbReference type="EMBL" id="QGKY02001925">
    <property type="protein sequence ID" value="KAF2548091.1"/>
    <property type="molecule type" value="Genomic_DNA"/>
</dbReference>
<organism evidence="1">
    <name type="scientific">Brassica cretica</name>
    <name type="common">Mustard</name>
    <dbReference type="NCBI Taxonomy" id="69181"/>
    <lineage>
        <taxon>Eukaryota</taxon>
        <taxon>Viridiplantae</taxon>
        <taxon>Streptophyta</taxon>
        <taxon>Embryophyta</taxon>
        <taxon>Tracheophyta</taxon>
        <taxon>Spermatophyta</taxon>
        <taxon>Magnoliopsida</taxon>
        <taxon>eudicotyledons</taxon>
        <taxon>Gunneridae</taxon>
        <taxon>Pentapetalae</taxon>
        <taxon>rosids</taxon>
        <taxon>malvids</taxon>
        <taxon>Brassicales</taxon>
        <taxon>Brassicaceae</taxon>
        <taxon>Brassiceae</taxon>
        <taxon>Brassica</taxon>
    </lineage>
</organism>
<comment type="caution">
    <text evidence="1">The sequence shown here is derived from an EMBL/GenBank/DDBJ whole genome shotgun (WGS) entry which is preliminary data.</text>
</comment>
<protein>
    <submittedName>
        <fullName evidence="1">Uncharacterized protein</fullName>
    </submittedName>
</protein>